<evidence type="ECO:0000313" key="2">
    <source>
        <dbReference type="Proteomes" id="UP000002424"/>
    </source>
</evidence>
<accession>C1DPY2</accession>
<dbReference type="AlphaFoldDB" id="C1DPY2"/>
<evidence type="ECO:0000313" key="1">
    <source>
        <dbReference type="EMBL" id="ACO79553.1"/>
    </source>
</evidence>
<organism evidence="1 2">
    <name type="scientific">Azotobacter vinelandii (strain DJ / ATCC BAA-1303)</name>
    <dbReference type="NCBI Taxonomy" id="322710"/>
    <lineage>
        <taxon>Bacteria</taxon>
        <taxon>Pseudomonadati</taxon>
        <taxon>Pseudomonadota</taxon>
        <taxon>Gammaproteobacteria</taxon>
        <taxon>Pseudomonadales</taxon>
        <taxon>Pseudomonadaceae</taxon>
        <taxon>Azotobacter</taxon>
    </lineage>
</organism>
<dbReference type="HOGENOM" id="CLU_1933709_0_0_6"/>
<dbReference type="GeneID" id="88186414"/>
<dbReference type="RefSeq" id="WP_012701933.1">
    <property type="nucleotide sequence ID" value="NC_012560.1"/>
</dbReference>
<protein>
    <submittedName>
        <fullName evidence="1">Uncharacterized protein</fullName>
    </submittedName>
</protein>
<reference evidence="1 2" key="1">
    <citation type="journal article" date="2009" name="J. Bacteriol.">
        <title>Genome sequence of Azotobacter vinelandii, an obligate aerobe specialized to support diverse anaerobic metabolic processes.</title>
        <authorList>
            <person name="Setubal J.C."/>
            <person name="dos Santos P."/>
            <person name="Goldman B.S."/>
            <person name="Ertesvag H."/>
            <person name="Espin G."/>
            <person name="Rubio L.M."/>
            <person name="Valla S."/>
            <person name="Almeida N.F."/>
            <person name="Balasubramanian D."/>
            <person name="Cromes L."/>
            <person name="Curatti L."/>
            <person name="Du Z."/>
            <person name="Godsy E."/>
            <person name="Goodner B."/>
            <person name="Hellner-Burris K."/>
            <person name="Hernandez J.A."/>
            <person name="Houmiel K."/>
            <person name="Imperial J."/>
            <person name="Kennedy C."/>
            <person name="Larson T.J."/>
            <person name="Latreille P."/>
            <person name="Ligon L.S."/>
            <person name="Lu J."/>
            <person name="Maerk M."/>
            <person name="Miller N.M."/>
            <person name="Norton S."/>
            <person name="O'Carroll I.P."/>
            <person name="Paulsen I."/>
            <person name="Raulfs E.C."/>
            <person name="Roemer R."/>
            <person name="Rosser J."/>
            <person name="Segura D."/>
            <person name="Slater S."/>
            <person name="Stricklin S.L."/>
            <person name="Studholme D.J."/>
            <person name="Sun J."/>
            <person name="Viana C.J."/>
            <person name="Wallin E."/>
            <person name="Wang B."/>
            <person name="Wheeler C."/>
            <person name="Zhu H."/>
            <person name="Dean D.R."/>
            <person name="Dixon R."/>
            <person name="Wood D."/>
        </authorList>
    </citation>
    <scope>NUCLEOTIDE SEQUENCE [LARGE SCALE GENOMIC DNA]</scope>
    <source>
        <strain evidence="2">DJ / ATCC BAA-1303</strain>
    </source>
</reference>
<name>C1DPY2_AZOVD</name>
<dbReference type="KEGG" id="avn:Avin_34030"/>
<gene>
    <name evidence="1" type="ordered locus">Avin_34030</name>
</gene>
<sequence>MQYPVQRAGNTILEEPRLKGFGFWLVRHVSIGLQPLPRLPGTAKASHSKPLGVKVLQEPRKWTGADFPPPTVCPVSKRSCRTTSSASCRKVGIADAKQVLGIPSFDLVYHPSDDAVGSTWKLEPAGDVLS</sequence>
<dbReference type="Proteomes" id="UP000002424">
    <property type="component" value="Chromosome"/>
</dbReference>
<dbReference type="EnsemblBacteria" id="ACO79553">
    <property type="protein sequence ID" value="ACO79553"/>
    <property type="gene ID" value="Avin_34030"/>
</dbReference>
<proteinExistence type="predicted"/>
<dbReference type="STRING" id="322710.Avin_34030"/>
<keyword evidence="2" id="KW-1185">Reference proteome</keyword>
<dbReference type="EMBL" id="CP001157">
    <property type="protein sequence ID" value="ACO79553.1"/>
    <property type="molecule type" value="Genomic_DNA"/>
</dbReference>